<comment type="caution">
    <text evidence="1">The sequence shown here is derived from an EMBL/GenBank/DDBJ whole genome shotgun (WGS) entry which is preliminary data.</text>
</comment>
<gene>
    <name evidence="1" type="ORF">RT723_01740</name>
</gene>
<keyword evidence="2" id="KW-1185">Reference proteome</keyword>
<protein>
    <submittedName>
        <fullName evidence="1">Uncharacterized protein</fullName>
    </submittedName>
</protein>
<reference evidence="1 2" key="1">
    <citation type="submission" date="2023-10" db="EMBL/GenBank/DDBJ databases">
        <title>Psychrosphaera aquimaarina strain SW33 isolated from seawater.</title>
        <authorList>
            <person name="Bayburt H."/>
            <person name="Kim J.M."/>
            <person name="Choi B.J."/>
            <person name="Jeon C.O."/>
        </authorList>
    </citation>
    <scope>NUCLEOTIDE SEQUENCE [LARGE SCALE GENOMIC DNA]</scope>
    <source>
        <strain evidence="1 2">KCTC 52743</strain>
    </source>
</reference>
<sequence>MHDDEKDIRVFSQEVLETVGGYPASLTDTGICIQELSVYPCEYLNEFMNGCFGCQNSCYICQDADAIKLLEKDLKLQQERIEIIKTEKKYTFSDASKKWFVIHTQAVYALEKLIHILKTYSIGLLVRFSQDNEIIYITNTETGVIEEFKIQLPLESEILKVSDINQENLSSIPQGMLEVINSAKIH</sequence>
<proteinExistence type="predicted"/>
<evidence type="ECO:0000313" key="2">
    <source>
        <dbReference type="Proteomes" id="UP001257914"/>
    </source>
</evidence>
<dbReference type="EMBL" id="JAWCUA010000001">
    <property type="protein sequence ID" value="MDU0111751.1"/>
    <property type="molecule type" value="Genomic_DNA"/>
</dbReference>
<accession>A0ABU3QWE0</accession>
<name>A0ABU3QWE0_9GAMM</name>
<evidence type="ECO:0000313" key="1">
    <source>
        <dbReference type="EMBL" id="MDU0111751.1"/>
    </source>
</evidence>
<organism evidence="1 2">
    <name type="scientific">Psychrosphaera aquimarina</name>
    <dbReference type="NCBI Taxonomy" id="2044854"/>
    <lineage>
        <taxon>Bacteria</taxon>
        <taxon>Pseudomonadati</taxon>
        <taxon>Pseudomonadota</taxon>
        <taxon>Gammaproteobacteria</taxon>
        <taxon>Alteromonadales</taxon>
        <taxon>Pseudoalteromonadaceae</taxon>
        <taxon>Psychrosphaera</taxon>
    </lineage>
</organism>
<dbReference type="RefSeq" id="WP_315945645.1">
    <property type="nucleotide sequence ID" value="NZ_JAWCUA010000001.1"/>
</dbReference>
<dbReference type="Proteomes" id="UP001257914">
    <property type="component" value="Unassembled WGS sequence"/>
</dbReference>